<sequence length="199" mass="20965">MARRPLAAALILGASALALTGCIPMPPAIPAAPTGSPIEPADPVDTTEATEPAEPSETGSSEEPSEPADGAYDFTVDDGAGDVWSFSVTSLEENPPMQSGEPEPGTYFVGILFDAEHLEGSFGFSSSFDIFVVGSDGVEYDWRDTIAVTAEDDVFYADEQAFTQARAVVQLPEGVEPAQVILRSAYGYPEVPETVIDVE</sequence>
<feature type="region of interest" description="Disordered" evidence="1">
    <location>
        <begin position="30"/>
        <end position="74"/>
    </location>
</feature>
<accession>A0A3N2ATA8</accession>
<dbReference type="AlphaFoldDB" id="A0A3N2ATA8"/>
<evidence type="ECO:0000313" key="4">
    <source>
        <dbReference type="Proteomes" id="UP000275456"/>
    </source>
</evidence>
<reference evidence="3 4" key="1">
    <citation type="submission" date="2018-11" db="EMBL/GenBank/DDBJ databases">
        <title>Sequencing the genomes of 1000 actinobacteria strains.</title>
        <authorList>
            <person name="Klenk H.-P."/>
        </authorList>
    </citation>
    <scope>NUCLEOTIDE SEQUENCE [LARGE SCALE GENOMIC DNA]</scope>
    <source>
        <strain evidence="3 4">DSM 9580</strain>
    </source>
</reference>
<evidence type="ECO:0000256" key="1">
    <source>
        <dbReference type="SAM" id="MobiDB-lite"/>
    </source>
</evidence>
<name>A0A3N2ATA8_9MICO</name>
<feature type="compositionally biased region" description="Low complexity" evidence="1">
    <location>
        <begin position="46"/>
        <end position="62"/>
    </location>
</feature>
<keyword evidence="2" id="KW-0732">Signal</keyword>
<dbReference type="PROSITE" id="PS51257">
    <property type="entry name" value="PROKAR_LIPOPROTEIN"/>
    <property type="match status" value="1"/>
</dbReference>
<proteinExistence type="predicted"/>
<organism evidence="3 4">
    <name type="scientific">Agrococcus jenensis</name>
    <dbReference type="NCBI Taxonomy" id="46353"/>
    <lineage>
        <taxon>Bacteria</taxon>
        <taxon>Bacillati</taxon>
        <taxon>Actinomycetota</taxon>
        <taxon>Actinomycetes</taxon>
        <taxon>Micrococcales</taxon>
        <taxon>Microbacteriaceae</taxon>
        <taxon>Agrococcus</taxon>
    </lineage>
</organism>
<dbReference type="Proteomes" id="UP000275456">
    <property type="component" value="Unassembled WGS sequence"/>
</dbReference>
<dbReference type="OrthoDB" id="5116741at2"/>
<evidence type="ECO:0000256" key="2">
    <source>
        <dbReference type="SAM" id="SignalP"/>
    </source>
</evidence>
<comment type="caution">
    <text evidence="3">The sequence shown here is derived from an EMBL/GenBank/DDBJ whole genome shotgun (WGS) entry which is preliminary data.</text>
</comment>
<protein>
    <submittedName>
        <fullName evidence="3">Uncharacterized protein</fullName>
    </submittedName>
</protein>
<dbReference type="EMBL" id="RKHJ01000001">
    <property type="protein sequence ID" value="ROR66165.1"/>
    <property type="molecule type" value="Genomic_DNA"/>
</dbReference>
<feature type="signal peptide" evidence="2">
    <location>
        <begin position="1"/>
        <end position="20"/>
    </location>
</feature>
<dbReference type="RefSeq" id="WP_123697174.1">
    <property type="nucleotide sequence ID" value="NZ_RKHJ01000001.1"/>
</dbReference>
<keyword evidence="4" id="KW-1185">Reference proteome</keyword>
<gene>
    <name evidence="3" type="ORF">EDD26_1543</name>
</gene>
<evidence type="ECO:0000313" key="3">
    <source>
        <dbReference type="EMBL" id="ROR66165.1"/>
    </source>
</evidence>
<feature type="chain" id="PRO_5038837753" evidence="2">
    <location>
        <begin position="21"/>
        <end position="199"/>
    </location>
</feature>